<dbReference type="GO" id="GO:0015628">
    <property type="term" value="P:protein secretion by the type II secretion system"/>
    <property type="evidence" value="ECO:0007669"/>
    <property type="project" value="TreeGrafter"/>
</dbReference>
<reference evidence="1 2" key="1">
    <citation type="submission" date="2019-07" db="EMBL/GenBank/DDBJ databases">
        <title>Whole genome shotgun sequence of Segetibacter aerophilus NBRC 106135.</title>
        <authorList>
            <person name="Hosoyama A."/>
            <person name="Uohara A."/>
            <person name="Ohji S."/>
            <person name="Ichikawa N."/>
        </authorList>
    </citation>
    <scope>NUCLEOTIDE SEQUENCE [LARGE SCALE GENOMIC DNA]</scope>
    <source>
        <strain evidence="1 2">NBRC 106135</strain>
    </source>
</reference>
<keyword evidence="2" id="KW-1185">Reference proteome</keyword>
<organism evidence="1 2">
    <name type="scientific">Segetibacter aerophilus</name>
    <dbReference type="NCBI Taxonomy" id="670293"/>
    <lineage>
        <taxon>Bacteria</taxon>
        <taxon>Pseudomonadati</taxon>
        <taxon>Bacteroidota</taxon>
        <taxon>Chitinophagia</taxon>
        <taxon>Chitinophagales</taxon>
        <taxon>Chitinophagaceae</taxon>
        <taxon>Segetibacter</taxon>
    </lineage>
</organism>
<dbReference type="Pfam" id="PF12836">
    <property type="entry name" value="HHH_3"/>
    <property type="match status" value="2"/>
</dbReference>
<protein>
    <recommendedName>
        <fullName evidence="3">Competence protein ComEA</fullName>
    </recommendedName>
</protein>
<accession>A0A512BF75</accession>
<dbReference type="SUPFAM" id="SSF47781">
    <property type="entry name" value="RuvA domain 2-like"/>
    <property type="match status" value="3"/>
</dbReference>
<evidence type="ECO:0008006" key="3">
    <source>
        <dbReference type="Google" id="ProtNLM"/>
    </source>
</evidence>
<dbReference type="AlphaFoldDB" id="A0A512BF75"/>
<proteinExistence type="predicted"/>
<dbReference type="Gene3D" id="1.10.150.280">
    <property type="entry name" value="AF1531-like domain"/>
    <property type="match status" value="2"/>
</dbReference>
<dbReference type="GO" id="GO:0015627">
    <property type="term" value="C:type II protein secretion system complex"/>
    <property type="evidence" value="ECO:0007669"/>
    <property type="project" value="TreeGrafter"/>
</dbReference>
<dbReference type="InterPro" id="IPR010994">
    <property type="entry name" value="RuvA_2-like"/>
</dbReference>
<dbReference type="PANTHER" id="PTHR21180">
    <property type="entry name" value="ENDONUCLEASE/EXONUCLEASE/PHOSPHATASE FAMILY DOMAIN-CONTAINING PROTEIN 1"/>
    <property type="match status" value="1"/>
</dbReference>
<gene>
    <name evidence="1" type="ORF">SAE01_31160</name>
</gene>
<evidence type="ECO:0000313" key="2">
    <source>
        <dbReference type="Proteomes" id="UP000321513"/>
    </source>
</evidence>
<comment type="caution">
    <text evidence="1">The sequence shown here is derived from an EMBL/GenBank/DDBJ whole genome shotgun (WGS) entry which is preliminary data.</text>
</comment>
<name>A0A512BF75_9BACT</name>
<dbReference type="EMBL" id="BJYT01000012">
    <property type="protein sequence ID" value="GEO10620.1"/>
    <property type="molecule type" value="Genomic_DNA"/>
</dbReference>
<evidence type="ECO:0000313" key="1">
    <source>
        <dbReference type="EMBL" id="GEO10620.1"/>
    </source>
</evidence>
<dbReference type="InterPro" id="IPR051675">
    <property type="entry name" value="Endo/Exo/Phosphatase_dom_1"/>
</dbReference>
<sequence>MNVSKDAFQKELAQLKISIDTSHSSYAYQNNDDAENYRPKHYDNYSKPTGELFLFDPNTLDENGWKRLGVRDKTVNTIRNFISKGYRFRQPDDIRKIYGLRSQEADQLIPFVRILEKEGISKKIVQTRAYSAINHERDENTRTRIIDINLADTSAFISLPGIGTKLATRIINFRQKLGGFSSVNQLGETYGIADSTFQQIKGRLQCNNPDVKKLNINTADAHELRTHPYIRWNIANAIVNYRNQHGAYKSVDELHKIEIIDENTYTKMAPYIAL</sequence>
<dbReference type="PANTHER" id="PTHR21180:SF32">
    <property type="entry name" value="ENDONUCLEASE_EXONUCLEASE_PHOSPHATASE FAMILY DOMAIN-CONTAINING PROTEIN 1"/>
    <property type="match status" value="1"/>
</dbReference>
<dbReference type="Proteomes" id="UP000321513">
    <property type="component" value="Unassembled WGS sequence"/>
</dbReference>